<dbReference type="PROSITE" id="PS01208">
    <property type="entry name" value="VWFC_1"/>
    <property type="match status" value="1"/>
</dbReference>
<dbReference type="SMART" id="SM00214">
    <property type="entry name" value="VWC"/>
    <property type="match status" value="2"/>
</dbReference>
<evidence type="ECO:0000259" key="8">
    <source>
        <dbReference type="PROSITE" id="PS50184"/>
    </source>
</evidence>
<dbReference type="InterPro" id="IPR057856">
    <property type="entry name" value="VWC2L_C"/>
</dbReference>
<gene>
    <name evidence="10" type="primary">LOC116944842</name>
</gene>
<dbReference type="InterPro" id="IPR001007">
    <property type="entry name" value="VWF_dom"/>
</dbReference>
<keyword evidence="9" id="KW-1185">Reference proteome</keyword>
<dbReference type="GO" id="GO:0032281">
    <property type="term" value="C:AMPA glutamate receptor complex"/>
    <property type="evidence" value="ECO:0007669"/>
    <property type="project" value="TreeGrafter"/>
</dbReference>
<dbReference type="SUPFAM" id="SSF57603">
    <property type="entry name" value="FnI-like domain"/>
    <property type="match status" value="1"/>
</dbReference>
<organism evidence="9 10">
    <name type="scientific">Petromyzon marinus</name>
    <name type="common">Sea lamprey</name>
    <dbReference type="NCBI Taxonomy" id="7757"/>
    <lineage>
        <taxon>Eukaryota</taxon>
        <taxon>Metazoa</taxon>
        <taxon>Chordata</taxon>
        <taxon>Craniata</taxon>
        <taxon>Vertebrata</taxon>
        <taxon>Cyclostomata</taxon>
        <taxon>Hyperoartia</taxon>
        <taxon>Petromyzontiformes</taxon>
        <taxon>Petromyzontidae</taxon>
        <taxon>Petromyzon</taxon>
    </lineage>
</organism>
<dbReference type="GO" id="GO:0005615">
    <property type="term" value="C:extracellular space"/>
    <property type="evidence" value="ECO:0007669"/>
    <property type="project" value="TreeGrafter"/>
</dbReference>
<evidence type="ECO:0000256" key="1">
    <source>
        <dbReference type="ARBA" id="ARBA00004613"/>
    </source>
</evidence>
<dbReference type="Proteomes" id="UP001318040">
    <property type="component" value="Chromosome 2"/>
</dbReference>
<dbReference type="GeneID" id="116944842"/>
<name>A0AAJ7TAV4_PETMA</name>
<keyword evidence="3 7" id="KW-0732">Signal</keyword>
<dbReference type="GO" id="GO:0030514">
    <property type="term" value="P:negative regulation of BMP signaling pathway"/>
    <property type="evidence" value="ECO:0007669"/>
    <property type="project" value="TreeGrafter"/>
</dbReference>
<feature type="domain" description="VWFC" evidence="8">
    <location>
        <begin position="118"/>
        <end position="176"/>
    </location>
</feature>
<evidence type="ECO:0000313" key="10">
    <source>
        <dbReference type="RefSeq" id="XP_032814541.1"/>
    </source>
</evidence>
<keyword evidence="4" id="KW-0677">Repeat</keyword>
<sequence>MAPARRLRALWWPLLALALRSPPAESHPAAASLPGADSTLSAPPDYVLEDYRGKGCLDETGYVYKLGEEFSPGHSSCPCRCTVDGPVCPKPECPRISASRCARVEHNGCCPECKEEHSECEYRGATYGLLQEFKPSPCERCRCEANGEVSCVVADCAVPECVNPVYEPEQCCPVCKHGANCYADTRVIPAGHEVRIDTCTVCSCPLPGNSGYADRQAVCIKQDCQGS</sequence>
<keyword evidence="5" id="KW-0770">Synapse</keyword>
<reference evidence="10" key="1">
    <citation type="submission" date="2025-08" db="UniProtKB">
        <authorList>
            <consortium name="RefSeq"/>
        </authorList>
    </citation>
    <scope>IDENTIFICATION</scope>
    <source>
        <tissue evidence="10">Sperm</tissue>
    </source>
</reference>
<dbReference type="InterPro" id="IPR059152">
    <property type="entry name" value="VWC2L_N"/>
</dbReference>
<evidence type="ECO:0000256" key="3">
    <source>
        <dbReference type="ARBA" id="ARBA00022729"/>
    </source>
</evidence>
<dbReference type="KEGG" id="pmrn:116944842"/>
<evidence type="ECO:0000256" key="5">
    <source>
        <dbReference type="ARBA" id="ARBA00023018"/>
    </source>
</evidence>
<evidence type="ECO:0000256" key="7">
    <source>
        <dbReference type="SAM" id="SignalP"/>
    </source>
</evidence>
<dbReference type="RefSeq" id="XP_032814541.1">
    <property type="nucleotide sequence ID" value="XM_032958650.1"/>
</dbReference>
<dbReference type="PROSITE" id="PS50184">
    <property type="entry name" value="VWFC_2"/>
    <property type="match status" value="1"/>
</dbReference>
<evidence type="ECO:0000256" key="6">
    <source>
        <dbReference type="ARBA" id="ARBA00034103"/>
    </source>
</evidence>
<dbReference type="Pfam" id="PF23331">
    <property type="entry name" value="VWC2L_C"/>
    <property type="match status" value="1"/>
</dbReference>
<comment type="subcellular location">
    <subcellularLocation>
        <location evidence="1">Secreted</location>
    </subcellularLocation>
    <subcellularLocation>
        <location evidence="6">Synapse</location>
    </subcellularLocation>
</comment>
<evidence type="ECO:0000313" key="9">
    <source>
        <dbReference type="Proteomes" id="UP001318040"/>
    </source>
</evidence>
<dbReference type="InterPro" id="IPR042979">
    <property type="entry name" value="VWC2/VWC2L"/>
</dbReference>
<evidence type="ECO:0000256" key="4">
    <source>
        <dbReference type="ARBA" id="ARBA00022737"/>
    </source>
</evidence>
<keyword evidence="2" id="KW-0964">Secreted</keyword>
<feature type="signal peptide" evidence="7">
    <location>
        <begin position="1"/>
        <end position="26"/>
    </location>
</feature>
<dbReference type="PANTHER" id="PTHR46252">
    <property type="entry name" value="BRORIN FAMILY MEMBER"/>
    <property type="match status" value="1"/>
</dbReference>
<dbReference type="Pfam" id="PF23334">
    <property type="entry name" value="VWC2L_2nd"/>
    <property type="match status" value="1"/>
</dbReference>
<proteinExistence type="predicted"/>
<dbReference type="PANTHER" id="PTHR46252:SF2">
    <property type="entry name" value="VON WILLEBRAND FACTOR C DOMAIN-CONTAINING PROTEIN 2-LIKE"/>
    <property type="match status" value="1"/>
</dbReference>
<dbReference type="GO" id="GO:0045202">
    <property type="term" value="C:synapse"/>
    <property type="evidence" value="ECO:0007669"/>
    <property type="project" value="UniProtKB-SubCell"/>
</dbReference>
<dbReference type="AlphaFoldDB" id="A0AAJ7TAV4"/>
<evidence type="ECO:0000256" key="2">
    <source>
        <dbReference type="ARBA" id="ARBA00022525"/>
    </source>
</evidence>
<accession>A0AAJ7TAV4</accession>
<feature type="chain" id="PRO_5042541882" evidence="7">
    <location>
        <begin position="27"/>
        <end position="227"/>
    </location>
</feature>
<dbReference type="Pfam" id="PF23333">
    <property type="entry name" value="VWC2L_1st"/>
    <property type="match status" value="1"/>
</dbReference>
<protein>
    <submittedName>
        <fullName evidence="10">von Willebrand factor C domain-containing protein 2-like isoform X1</fullName>
    </submittedName>
</protein>
<dbReference type="Gene3D" id="6.20.200.20">
    <property type="match status" value="1"/>
</dbReference>